<evidence type="ECO:0000256" key="1">
    <source>
        <dbReference type="SAM" id="MobiDB-lite"/>
    </source>
</evidence>
<keyword evidence="3" id="KW-1185">Reference proteome</keyword>
<proteinExistence type="predicted"/>
<comment type="caution">
    <text evidence="2">The sequence shown here is derived from an EMBL/GenBank/DDBJ whole genome shotgun (WGS) entry which is preliminary data.</text>
</comment>
<feature type="compositionally biased region" description="Basic and acidic residues" evidence="1">
    <location>
        <begin position="171"/>
        <end position="193"/>
    </location>
</feature>
<feature type="compositionally biased region" description="Basic and acidic residues" evidence="1">
    <location>
        <begin position="268"/>
        <end position="278"/>
    </location>
</feature>
<organism evidence="2 3">
    <name type="scientific">Glycine soja</name>
    <name type="common">Wild soybean</name>
    <dbReference type="NCBI Taxonomy" id="3848"/>
    <lineage>
        <taxon>Eukaryota</taxon>
        <taxon>Viridiplantae</taxon>
        <taxon>Streptophyta</taxon>
        <taxon>Embryophyta</taxon>
        <taxon>Tracheophyta</taxon>
        <taxon>Spermatophyta</taxon>
        <taxon>Magnoliopsida</taxon>
        <taxon>eudicotyledons</taxon>
        <taxon>Gunneridae</taxon>
        <taxon>Pentapetalae</taxon>
        <taxon>rosids</taxon>
        <taxon>fabids</taxon>
        <taxon>Fabales</taxon>
        <taxon>Fabaceae</taxon>
        <taxon>Papilionoideae</taxon>
        <taxon>50 kb inversion clade</taxon>
        <taxon>NPAAA clade</taxon>
        <taxon>indigoferoid/millettioid clade</taxon>
        <taxon>Phaseoleae</taxon>
        <taxon>Glycine</taxon>
        <taxon>Glycine subgen. Soja</taxon>
    </lineage>
</organism>
<feature type="region of interest" description="Disordered" evidence="1">
    <location>
        <begin position="226"/>
        <end position="294"/>
    </location>
</feature>
<feature type="compositionally biased region" description="Low complexity" evidence="1">
    <location>
        <begin position="143"/>
        <end position="169"/>
    </location>
</feature>
<dbReference type="PANTHER" id="PTHR33828">
    <property type="entry name" value="OS05G0596200 PROTEIN"/>
    <property type="match status" value="1"/>
</dbReference>
<evidence type="ECO:0000313" key="3">
    <source>
        <dbReference type="Proteomes" id="UP000289340"/>
    </source>
</evidence>
<dbReference type="Proteomes" id="UP000289340">
    <property type="component" value="Chromosome 17"/>
</dbReference>
<dbReference type="AlphaFoldDB" id="A0A445G8Y0"/>
<feature type="region of interest" description="Disordered" evidence="1">
    <location>
        <begin position="105"/>
        <end position="193"/>
    </location>
</feature>
<reference evidence="2 3" key="1">
    <citation type="submission" date="2018-09" db="EMBL/GenBank/DDBJ databases">
        <title>A high-quality reference genome of wild soybean provides a powerful tool to mine soybean genomes.</title>
        <authorList>
            <person name="Xie M."/>
            <person name="Chung C.Y.L."/>
            <person name="Li M.-W."/>
            <person name="Wong F.-L."/>
            <person name="Chan T.-F."/>
            <person name="Lam H.-M."/>
        </authorList>
    </citation>
    <scope>NUCLEOTIDE SEQUENCE [LARGE SCALE GENOMIC DNA]</scope>
    <source>
        <strain evidence="3">cv. W05</strain>
        <tissue evidence="2">Hypocotyl of etiolated seedlings</tissue>
    </source>
</reference>
<evidence type="ECO:0000313" key="2">
    <source>
        <dbReference type="EMBL" id="RZB57647.1"/>
    </source>
</evidence>
<name>A0A445G8Y0_GLYSO</name>
<gene>
    <name evidence="2" type="ORF">D0Y65_046356</name>
</gene>
<protein>
    <submittedName>
        <fullName evidence="2">Uncharacterized protein</fullName>
    </submittedName>
</protein>
<accession>A0A445G8Y0</accession>
<feature type="compositionally biased region" description="Low complexity" evidence="1">
    <location>
        <begin position="254"/>
        <end position="266"/>
    </location>
</feature>
<dbReference type="EMBL" id="QZWG01000017">
    <property type="protein sequence ID" value="RZB57647.1"/>
    <property type="molecule type" value="Genomic_DNA"/>
</dbReference>
<sequence>MRECHPLSKALTRLADRRNLEGNMSRRYMLNTSSARPVSRLSPSRLSASLALSENSLTRAKRDVKLDHPYVCIVRGFSIERCIVSLELDRAGLDSCMATETIRSSVKLKSSAPDGSSKGKIDSSAVRKKVESSSKLPADSKMKSVSTVTKSEVKSKSTSSSSKTVTKTTTKVREKKVYSLPGQKHDPPEQKEPLRVFYESLSKQIPTSEMAEFWLMEHGLLSPERAKRAFEKKQRKQKQLRTGTPVKPSKPATKTETSQKQQQTSKNGDIKAKKRIVESDDDDDFILSHKRRKG</sequence>
<feature type="compositionally biased region" description="Basic and acidic residues" evidence="1">
    <location>
        <begin position="128"/>
        <end position="142"/>
    </location>
</feature>
<dbReference type="PANTHER" id="PTHR33828:SF1">
    <property type="entry name" value="OS05G0596200 PROTEIN"/>
    <property type="match status" value="1"/>
</dbReference>